<evidence type="ECO:0000313" key="2">
    <source>
        <dbReference type="Proteomes" id="UP000527616"/>
    </source>
</evidence>
<evidence type="ECO:0000313" key="1">
    <source>
        <dbReference type="EMBL" id="NYI69832.1"/>
    </source>
</evidence>
<dbReference type="EMBL" id="JACBZS010000001">
    <property type="protein sequence ID" value="NYI69832.1"/>
    <property type="molecule type" value="Genomic_DNA"/>
</dbReference>
<dbReference type="AlphaFoldDB" id="A0A7Z0IJW6"/>
<reference evidence="1 2" key="1">
    <citation type="submission" date="2020-07" db="EMBL/GenBank/DDBJ databases">
        <title>Sequencing the genomes of 1000 actinobacteria strains.</title>
        <authorList>
            <person name="Klenk H.-P."/>
        </authorList>
    </citation>
    <scope>NUCLEOTIDE SEQUENCE [LARGE SCALE GENOMIC DNA]</scope>
    <source>
        <strain evidence="1 2">DSM 103164</strain>
    </source>
</reference>
<organism evidence="1 2">
    <name type="scientific">Naumannella cuiyingiana</name>
    <dbReference type="NCBI Taxonomy" id="1347891"/>
    <lineage>
        <taxon>Bacteria</taxon>
        <taxon>Bacillati</taxon>
        <taxon>Actinomycetota</taxon>
        <taxon>Actinomycetes</taxon>
        <taxon>Propionibacteriales</taxon>
        <taxon>Propionibacteriaceae</taxon>
        <taxon>Naumannella</taxon>
    </lineage>
</organism>
<accession>A0A7Z0IJW6</accession>
<dbReference type="Proteomes" id="UP000527616">
    <property type="component" value="Unassembled WGS sequence"/>
</dbReference>
<protein>
    <submittedName>
        <fullName evidence="1">Uncharacterized protein</fullName>
    </submittedName>
</protein>
<keyword evidence="2" id="KW-1185">Reference proteome</keyword>
<name>A0A7Z0IJW6_9ACTN</name>
<proteinExistence type="predicted"/>
<dbReference type="Pfam" id="PF21853">
    <property type="entry name" value="DUF6912"/>
    <property type="match status" value="1"/>
</dbReference>
<gene>
    <name evidence="1" type="ORF">GGQ54_000392</name>
</gene>
<dbReference type="InterPro" id="IPR054206">
    <property type="entry name" value="DUF6912"/>
</dbReference>
<comment type="caution">
    <text evidence="1">The sequence shown here is derived from an EMBL/GenBank/DDBJ whole genome shotgun (WGS) entry which is preliminary data.</text>
</comment>
<dbReference type="RefSeq" id="WP_179443857.1">
    <property type="nucleotide sequence ID" value="NZ_JACBZS010000001.1"/>
</dbReference>
<sequence length="149" mass="15469">MRMLAAIALSTEQAAGLAEGAELVDLRGYAPTAAMLDAFELSAGEDAEYVALLIARAAGLLDDAALLVTAEVAVHETEPAEFGAVTVPVLRLADVHGVFVDDDPAAAVRAAAAVEGADLDEAWESPATQTFLGEHDLLWHHPGELADLL</sequence>